<dbReference type="InterPro" id="IPR008927">
    <property type="entry name" value="6-PGluconate_DH-like_C_sf"/>
</dbReference>
<sequence>MLQKIPERMKGKAIGFFGAGRVGGALLFHCLRSGYRISGIYDVNQRRLRNIARKLKVRTARKPEEVVLESDVLFFTVPDREITRVYQQVKSKIRPGTVLVHCAGAFGSELFAGAEELGLETLALHPVQTFVSDEQAVRSLPGSYFALDGSAAGLRFGRSLVRALRGRGVVIKGEYRPLYHALCVFSSNFLNALFYAAEQIGRKIDLAPADTRRILKPLARVTLENILNYGACASLTGPVRRADERTIRIHLRMLKRHLPEAVPVYRTLTSWLRQMLRAEEEKRRGEKKEG</sequence>
<dbReference type="EMBL" id="DSLG01000002">
    <property type="protein sequence ID" value="HEA86509.1"/>
    <property type="molecule type" value="Genomic_DNA"/>
</dbReference>
<protein>
    <submittedName>
        <fullName evidence="3">DUF2520 domain-containing protein</fullName>
    </submittedName>
</protein>
<dbReference type="Pfam" id="PF10728">
    <property type="entry name" value="DUF2520"/>
    <property type="match status" value="1"/>
</dbReference>
<dbReference type="Pfam" id="PF10727">
    <property type="entry name" value="Rossmann-like"/>
    <property type="match status" value="1"/>
</dbReference>
<dbReference type="SUPFAM" id="SSF48179">
    <property type="entry name" value="6-phosphogluconate dehydrogenase C-terminal domain-like"/>
    <property type="match status" value="1"/>
</dbReference>
<proteinExistence type="predicted"/>
<dbReference type="EMBL" id="DSKA01000169">
    <property type="protein sequence ID" value="HEE18364.1"/>
    <property type="molecule type" value="Genomic_DNA"/>
</dbReference>
<dbReference type="PANTHER" id="PTHR40459">
    <property type="entry name" value="CONSERVED HYPOTHETICAL ALANINE AND LEUCINE RICH PROTEIN"/>
    <property type="match status" value="1"/>
</dbReference>
<name>A0A7C1SQ30_UNCW3</name>
<evidence type="ECO:0000259" key="2">
    <source>
        <dbReference type="Pfam" id="PF10728"/>
    </source>
</evidence>
<dbReference type="SUPFAM" id="SSF51735">
    <property type="entry name" value="NAD(P)-binding Rossmann-fold domains"/>
    <property type="match status" value="1"/>
</dbReference>
<feature type="domain" description="DUF2520" evidence="2">
    <location>
        <begin position="144"/>
        <end position="269"/>
    </location>
</feature>
<dbReference type="AlphaFoldDB" id="A0A7C1SQ30"/>
<gene>
    <name evidence="4" type="ORF">ENP62_02290</name>
    <name evidence="3" type="ORF">ENP94_00680</name>
    <name evidence="5" type="ORF">ENS16_04715</name>
</gene>
<dbReference type="InterPro" id="IPR036291">
    <property type="entry name" value="NAD(P)-bd_dom_sf"/>
</dbReference>
<dbReference type="Gene3D" id="3.40.50.720">
    <property type="entry name" value="NAD(P)-binding Rossmann-like Domain"/>
    <property type="match status" value="1"/>
</dbReference>
<evidence type="ECO:0000313" key="4">
    <source>
        <dbReference type="EMBL" id="HEE18364.1"/>
    </source>
</evidence>
<feature type="domain" description="Putative oxidoreductase/dehydrogenase Rossmann-like" evidence="1">
    <location>
        <begin position="13"/>
        <end position="126"/>
    </location>
</feature>
<evidence type="ECO:0000313" key="5">
    <source>
        <dbReference type="EMBL" id="HFJ53975.1"/>
    </source>
</evidence>
<dbReference type="InterPro" id="IPR037108">
    <property type="entry name" value="TM1727-like_C_sf"/>
</dbReference>
<comment type="caution">
    <text evidence="3">The sequence shown here is derived from an EMBL/GenBank/DDBJ whole genome shotgun (WGS) entry which is preliminary data.</text>
</comment>
<reference evidence="3" key="1">
    <citation type="journal article" date="2020" name="mSystems">
        <title>Genome- and Community-Level Interaction Insights into Carbon Utilization and Element Cycling Functions of Hydrothermarchaeota in Hydrothermal Sediment.</title>
        <authorList>
            <person name="Zhou Z."/>
            <person name="Liu Y."/>
            <person name="Xu W."/>
            <person name="Pan J."/>
            <person name="Luo Z.H."/>
            <person name="Li M."/>
        </authorList>
    </citation>
    <scope>NUCLEOTIDE SEQUENCE [LARGE SCALE GENOMIC DNA]</scope>
    <source>
        <strain evidence="4">SpSt-236</strain>
        <strain evidence="3">SpSt-265</strain>
        <strain evidence="5">SpSt-465</strain>
    </source>
</reference>
<dbReference type="PANTHER" id="PTHR40459:SF1">
    <property type="entry name" value="CONSERVED HYPOTHETICAL ALANINE AND LEUCINE RICH PROTEIN"/>
    <property type="match status" value="1"/>
</dbReference>
<evidence type="ECO:0000313" key="3">
    <source>
        <dbReference type="EMBL" id="HEA86509.1"/>
    </source>
</evidence>
<dbReference type="InterPro" id="IPR018931">
    <property type="entry name" value="DUF2520"/>
</dbReference>
<dbReference type="Gene3D" id="1.10.1040.20">
    <property type="entry name" value="ProC-like, C-terminal domain"/>
    <property type="match status" value="1"/>
</dbReference>
<evidence type="ECO:0000259" key="1">
    <source>
        <dbReference type="Pfam" id="PF10727"/>
    </source>
</evidence>
<dbReference type="InterPro" id="IPR019665">
    <property type="entry name" value="OxRdtase/DH_put_Rossmann_dom"/>
</dbReference>
<accession>A0A7C1SQ30</accession>
<organism evidence="3">
    <name type="scientific">candidate division WOR-3 bacterium</name>
    <dbReference type="NCBI Taxonomy" id="2052148"/>
    <lineage>
        <taxon>Bacteria</taxon>
        <taxon>Bacteria division WOR-3</taxon>
    </lineage>
</organism>
<dbReference type="EMBL" id="DSTU01000006">
    <property type="protein sequence ID" value="HFJ53975.1"/>
    <property type="molecule type" value="Genomic_DNA"/>
</dbReference>